<gene>
    <name evidence="5" type="ORF">GCM10009129_03770</name>
</gene>
<evidence type="ECO:0000256" key="1">
    <source>
        <dbReference type="ARBA" id="ARBA00006096"/>
    </source>
</evidence>
<evidence type="ECO:0000256" key="4">
    <source>
        <dbReference type="SAM" id="SignalP"/>
    </source>
</evidence>
<dbReference type="SUPFAM" id="SSF56601">
    <property type="entry name" value="beta-lactamase/transpeptidase-like"/>
    <property type="match status" value="1"/>
</dbReference>
<dbReference type="RefSeq" id="WP_201504096.1">
    <property type="nucleotide sequence ID" value="NZ_BAAAFR010000001.1"/>
</dbReference>
<dbReference type="PANTHER" id="PTHR30023">
    <property type="entry name" value="D-ALANYL-D-ALANINE CARBOXYPEPTIDASE"/>
    <property type="match status" value="1"/>
</dbReference>
<sequence>MRLLWKWGVAVPLGVSLCVCQTAAAALPESLTQALNKAQLRTDDISIVVMPVGNNSVSRLPEVVTVVDKPLADTTATNDDSSAANTPAPTDSANQNSEATLKGSTPDLTDGVSISTTRVVRKAAIEAHEKRIHKKTDDPYTYQSLEDIAPPLPQLPSDSRLPAVPMALDLDTPAALLLHNADTLRTPASTMKLVPTFIALDTLGADFVWHTRVYHTGVQVGDTLIGDLIIQGSGDPKMTHERVSQLLYQVQQRGIRHINGNIVVDSSVFDAVSKDPAAFDREPLRPYNASPDGFLVNFSSMAIHSWPQTDKTAALTYAPYLADYQLPSTIETRDAWCSSARYSLEPEWQPTKLSLHAKLPEQCGEHIFYVAYPDAKDFAARVIADKWQALGNDLTGKVIAQEQPHQRPHGSHTLADIAPSVLPLVSYPSQPLATQIFDINHFSNNVMAEQVALSIGAYSLPDTQKSTGSSLYAVDDPVSTYPIMLGDIHSWWHTHLTTAPPHLTDGSGLCRDCTVSAANLSELLGYAYHHPQFAAYVDSLGIAGVSGTIAAHGERLPDSAAIGRAWIKTGTLNNVTSMAGYVQGQSGQAYTVVGIINTEHALNTYAARVVLDQLLDWTAQQ</sequence>
<feature type="chain" id="PRO_5046925419" description="D-alanyl-D-alanine carboxypeptidase" evidence="4">
    <location>
        <begin position="26"/>
        <end position="621"/>
    </location>
</feature>
<dbReference type="PANTHER" id="PTHR30023:SF0">
    <property type="entry name" value="PENICILLIN-SENSITIVE CARBOXYPEPTIDASE A"/>
    <property type="match status" value="1"/>
</dbReference>
<protein>
    <recommendedName>
        <fullName evidence="7">D-alanyl-D-alanine carboxypeptidase</fullName>
    </recommendedName>
</protein>
<proteinExistence type="inferred from homology"/>
<organism evidence="5 6">
    <name type="scientific">Psychrobacter aestuarii</name>
    <dbReference type="NCBI Taxonomy" id="556327"/>
    <lineage>
        <taxon>Bacteria</taxon>
        <taxon>Pseudomonadati</taxon>
        <taxon>Pseudomonadota</taxon>
        <taxon>Gammaproteobacteria</taxon>
        <taxon>Moraxellales</taxon>
        <taxon>Moraxellaceae</taxon>
        <taxon>Psychrobacter</taxon>
    </lineage>
</organism>
<accession>A0ABP3FAD9</accession>
<dbReference type="Gene3D" id="3.50.80.20">
    <property type="entry name" value="D-Ala-D-Ala carboxypeptidase C, peptidase S13"/>
    <property type="match status" value="1"/>
</dbReference>
<feature type="region of interest" description="Disordered" evidence="3">
    <location>
        <begin position="73"/>
        <end position="113"/>
    </location>
</feature>
<dbReference type="InterPro" id="IPR000667">
    <property type="entry name" value="Peptidase_S13"/>
</dbReference>
<dbReference type="Gene3D" id="3.40.710.10">
    <property type="entry name" value="DD-peptidase/beta-lactamase superfamily"/>
    <property type="match status" value="1"/>
</dbReference>
<dbReference type="Pfam" id="PF02113">
    <property type="entry name" value="Peptidase_S13"/>
    <property type="match status" value="1"/>
</dbReference>
<evidence type="ECO:0008006" key="7">
    <source>
        <dbReference type="Google" id="ProtNLM"/>
    </source>
</evidence>
<keyword evidence="4" id="KW-0732">Signal</keyword>
<reference evidence="6" key="1">
    <citation type="journal article" date="2019" name="Int. J. Syst. Evol. Microbiol.">
        <title>The Global Catalogue of Microorganisms (GCM) 10K type strain sequencing project: providing services to taxonomists for standard genome sequencing and annotation.</title>
        <authorList>
            <consortium name="The Broad Institute Genomics Platform"/>
            <consortium name="The Broad Institute Genome Sequencing Center for Infectious Disease"/>
            <person name="Wu L."/>
            <person name="Ma J."/>
        </authorList>
    </citation>
    <scope>NUCLEOTIDE SEQUENCE [LARGE SCALE GENOMIC DNA]</scope>
    <source>
        <strain evidence="6">JCM 16343</strain>
    </source>
</reference>
<comment type="similarity">
    <text evidence="1">Belongs to the peptidase S13 family.</text>
</comment>
<dbReference type="Proteomes" id="UP001501787">
    <property type="component" value="Unassembled WGS sequence"/>
</dbReference>
<dbReference type="EMBL" id="BAAAFR010000001">
    <property type="protein sequence ID" value="GAA0309814.1"/>
    <property type="molecule type" value="Genomic_DNA"/>
</dbReference>
<evidence type="ECO:0000256" key="3">
    <source>
        <dbReference type="SAM" id="MobiDB-lite"/>
    </source>
</evidence>
<dbReference type="NCBIfam" id="TIGR00666">
    <property type="entry name" value="PBP4"/>
    <property type="match status" value="1"/>
</dbReference>
<keyword evidence="2" id="KW-0378">Hydrolase</keyword>
<evidence type="ECO:0000313" key="5">
    <source>
        <dbReference type="EMBL" id="GAA0309814.1"/>
    </source>
</evidence>
<feature type="signal peptide" evidence="4">
    <location>
        <begin position="1"/>
        <end position="25"/>
    </location>
</feature>
<feature type="compositionally biased region" description="Polar residues" evidence="3">
    <location>
        <begin position="74"/>
        <end position="113"/>
    </location>
</feature>
<evidence type="ECO:0000313" key="6">
    <source>
        <dbReference type="Proteomes" id="UP001501787"/>
    </source>
</evidence>
<dbReference type="InterPro" id="IPR012338">
    <property type="entry name" value="Beta-lactam/transpept-like"/>
</dbReference>
<dbReference type="PRINTS" id="PR00922">
    <property type="entry name" value="DADACBPTASE3"/>
</dbReference>
<comment type="caution">
    <text evidence="5">The sequence shown here is derived from an EMBL/GenBank/DDBJ whole genome shotgun (WGS) entry which is preliminary data.</text>
</comment>
<name>A0ABP3FAD9_9GAMM</name>
<keyword evidence="6" id="KW-1185">Reference proteome</keyword>
<evidence type="ECO:0000256" key="2">
    <source>
        <dbReference type="ARBA" id="ARBA00022801"/>
    </source>
</evidence>